<protein>
    <submittedName>
        <fullName evidence="3">GDP-mannose-dependent alpha-(1-6)-phosphatidylinositol monomannoside mannosyltransferase</fullName>
        <ecNumber evidence="3">2.4.1.345</ecNumber>
    </submittedName>
</protein>
<feature type="domain" description="Glycosyl transferase family 1" evidence="1">
    <location>
        <begin position="222"/>
        <end position="397"/>
    </location>
</feature>
<keyword evidence="3" id="KW-0808">Transferase</keyword>
<dbReference type="RefSeq" id="WP_390620400.1">
    <property type="nucleotide sequence ID" value="NZ_CP151726.1"/>
</dbReference>
<dbReference type="InterPro" id="IPR001296">
    <property type="entry name" value="Glyco_trans_1"/>
</dbReference>
<dbReference type="PANTHER" id="PTHR45947:SF3">
    <property type="entry name" value="SULFOQUINOVOSYL TRANSFERASE SQD2"/>
    <property type="match status" value="1"/>
</dbReference>
<organism evidence="3 4">
    <name type="scientific">Stieleria varia</name>
    <dbReference type="NCBI Taxonomy" id="2528005"/>
    <lineage>
        <taxon>Bacteria</taxon>
        <taxon>Pseudomonadati</taxon>
        <taxon>Planctomycetota</taxon>
        <taxon>Planctomycetia</taxon>
        <taxon>Pirellulales</taxon>
        <taxon>Pirellulaceae</taxon>
        <taxon>Stieleria</taxon>
    </lineage>
</organism>
<keyword evidence="3" id="KW-0328">Glycosyltransferase</keyword>
<dbReference type="CDD" id="cd03801">
    <property type="entry name" value="GT4_PimA-like"/>
    <property type="match status" value="1"/>
</dbReference>
<evidence type="ECO:0000259" key="1">
    <source>
        <dbReference type="Pfam" id="PF00534"/>
    </source>
</evidence>
<evidence type="ECO:0000313" key="3">
    <source>
        <dbReference type="EMBL" id="TWU01274.1"/>
    </source>
</evidence>
<dbReference type="Gene3D" id="3.40.50.2000">
    <property type="entry name" value="Glycogen Phosphorylase B"/>
    <property type="match status" value="2"/>
</dbReference>
<keyword evidence="4" id="KW-1185">Reference proteome</keyword>
<dbReference type="EC" id="2.4.1.345" evidence="3"/>
<dbReference type="Pfam" id="PF13439">
    <property type="entry name" value="Glyco_transf_4"/>
    <property type="match status" value="1"/>
</dbReference>
<dbReference type="PANTHER" id="PTHR45947">
    <property type="entry name" value="SULFOQUINOVOSYL TRANSFERASE SQD2"/>
    <property type="match status" value="1"/>
</dbReference>
<dbReference type="SUPFAM" id="SSF53756">
    <property type="entry name" value="UDP-Glycosyltransferase/glycogen phosphorylase"/>
    <property type="match status" value="1"/>
</dbReference>
<feature type="domain" description="Glycosyltransferase subfamily 4-like N-terminal" evidence="2">
    <location>
        <begin position="50"/>
        <end position="214"/>
    </location>
</feature>
<dbReference type="InterPro" id="IPR028098">
    <property type="entry name" value="Glyco_trans_4-like_N"/>
</dbReference>
<comment type="caution">
    <text evidence="3">The sequence shown here is derived from an EMBL/GenBank/DDBJ whole genome shotgun (WGS) entry which is preliminary data.</text>
</comment>
<gene>
    <name evidence="3" type="primary">pimB_2</name>
    <name evidence="3" type="ORF">Pla52n_46480</name>
</gene>
<evidence type="ECO:0000259" key="2">
    <source>
        <dbReference type="Pfam" id="PF13439"/>
    </source>
</evidence>
<name>A0A5C6ASV2_9BACT</name>
<sequence length="428" mass="48820">MYLRTDFVQRHRKAGRQRRALLRGKVDVVNFKDNSVRITLLSEIFPPIHGGSGRWFAEMYPRLTNADVTYIVGNHPDAKTLDIEKGWKTHRWDFGWHFNGIEDVSQMGKHLKGAWRLRRFLQRHPTDQLHAGRPLSEGFVAAMACPKHTPLVCFVHGEDVSVAKTSRQLTLVTRWTLSRCSRLIANSKNTQSMLQNEWNIPEDKILLIHPGVNCGQYTTAVDRDSLRESLGWEGRLVVLTVGRLQRRKGQDTALHCVVKLRERFPNLLWVIAGSGQDAEYLRELAQRLDVQANVRFHDSLNDRQLQEMYRAADIFVLPNRTVGRDIEGFGIVLLEAQASGLPVIAGDSGGTIDAVSDGVTGHVVDCSDIENPRDLAEKLTRLLESETQRIRFGQAGVQWATSFDWERVANRAWQEFETLDRQTQRKRS</sequence>
<dbReference type="Pfam" id="PF00534">
    <property type="entry name" value="Glycos_transf_1"/>
    <property type="match status" value="1"/>
</dbReference>
<proteinExistence type="predicted"/>
<dbReference type="Proteomes" id="UP000320176">
    <property type="component" value="Unassembled WGS sequence"/>
</dbReference>
<dbReference type="AlphaFoldDB" id="A0A5C6ASV2"/>
<evidence type="ECO:0000313" key="4">
    <source>
        <dbReference type="Proteomes" id="UP000320176"/>
    </source>
</evidence>
<dbReference type="EMBL" id="SJPN01000005">
    <property type="protein sequence ID" value="TWU01274.1"/>
    <property type="molecule type" value="Genomic_DNA"/>
</dbReference>
<accession>A0A5C6ASV2</accession>
<dbReference type="InterPro" id="IPR050194">
    <property type="entry name" value="Glycosyltransferase_grp1"/>
</dbReference>
<reference evidence="3 4" key="1">
    <citation type="submission" date="2019-02" db="EMBL/GenBank/DDBJ databases">
        <title>Deep-cultivation of Planctomycetes and their phenomic and genomic characterization uncovers novel biology.</title>
        <authorList>
            <person name="Wiegand S."/>
            <person name="Jogler M."/>
            <person name="Boedeker C."/>
            <person name="Pinto D."/>
            <person name="Vollmers J."/>
            <person name="Rivas-Marin E."/>
            <person name="Kohn T."/>
            <person name="Peeters S.H."/>
            <person name="Heuer A."/>
            <person name="Rast P."/>
            <person name="Oberbeckmann S."/>
            <person name="Bunk B."/>
            <person name="Jeske O."/>
            <person name="Meyerdierks A."/>
            <person name="Storesund J.E."/>
            <person name="Kallscheuer N."/>
            <person name="Luecker S."/>
            <person name="Lage O.M."/>
            <person name="Pohl T."/>
            <person name="Merkel B.J."/>
            <person name="Hornburger P."/>
            <person name="Mueller R.-W."/>
            <person name="Bruemmer F."/>
            <person name="Labrenz M."/>
            <person name="Spormann A.M."/>
            <person name="Op Den Camp H."/>
            <person name="Overmann J."/>
            <person name="Amann R."/>
            <person name="Jetten M.S.M."/>
            <person name="Mascher T."/>
            <person name="Medema M.H."/>
            <person name="Devos D.P."/>
            <person name="Kaster A.-K."/>
            <person name="Ovreas L."/>
            <person name="Rohde M."/>
            <person name="Galperin M.Y."/>
            <person name="Jogler C."/>
        </authorList>
    </citation>
    <scope>NUCLEOTIDE SEQUENCE [LARGE SCALE GENOMIC DNA]</scope>
    <source>
        <strain evidence="3 4">Pla52n</strain>
    </source>
</reference>
<dbReference type="GO" id="GO:0043750">
    <property type="term" value="F:phosphatidylinositol alpha-mannosyltransferase activity"/>
    <property type="evidence" value="ECO:0007669"/>
    <property type="project" value="UniProtKB-EC"/>
</dbReference>